<feature type="transmembrane region" description="Helical" evidence="7">
    <location>
        <begin position="183"/>
        <end position="206"/>
    </location>
</feature>
<comment type="subcellular location">
    <subcellularLocation>
        <location evidence="1 7">Cell membrane</location>
        <topology evidence="1 7">Multi-pass membrane protein</topology>
    </subcellularLocation>
</comment>
<reference evidence="9 10" key="1">
    <citation type="submission" date="2016-04" db="EMBL/GenBank/DDBJ databases">
        <title>Complete genome sequence of Fictibacillus phosphorivorans G25-29, a strain toxic to nematodes.</title>
        <authorList>
            <person name="Zheng Z."/>
        </authorList>
    </citation>
    <scope>NUCLEOTIDE SEQUENCE [LARGE SCALE GENOMIC DNA]</scope>
    <source>
        <strain evidence="9 10">G25-29</strain>
    </source>
</reference>
<evidence type="ECO:0000259" key="8">
    <source>
        <dbReference type="PROSITE" id="PS50928"/>
    </source>
</evidence>
<keyword evidence="4 7" id="KW-0812">Transmembrane</keyword>
<comment type="similarity">
    <text evidence="7">Belongs to the binding-protein-dependent transport system permease family.</text>
</comment>
<keyword evidence="2 7" id="KW-0813">Transport</keyword>
<evidence type="ECO:0000256" key="6">
    <source>
        <dbReference type="ARBA" id="ARBA00023136"/>
    </source>
</evidence>
<dbReference type="EMBL" id="CP015378">
    <property type="protein sequence ID" value="ANC76207.1"/>
    <property type="molecule type" value="Genomic_DNA"/>
</dbReference>
<feature type="transmembrane region" description="Helical" evidence="7">
    <location>
        <begin position="9"/>
        <end position="30"/>
    </location>
</feature>
<evidence type="ECO:0000256" key="5">
    <source>
        <dbReference type="ARBA" id="ARBA00022989"/>
    </source>
</evidence>
<feature type="transmembrane region" description="Helical" evidence="7">
    <location>
        <begin position="138"/>
        <end position="163"/>
    </location>
</feature>
<name>A0A160IK28_9BACL</name>
<evidence type="ECO:0000256" key="3">
    <source>
        <dbReference type="ARBA" id="ARBA00022475"/>
    </source>
</evidence>
<evidence type="ECO:0000256" key="7">
    <source>
        <dbReference type="RuleBase" id="RU363032"/>
    </source>
</evidence>
<dbReference type="InterPro" id="IPR035906">
    <property type="entry name" value="MetI-like_sf"/>
</dbReference>
<dbReference type="InterPro" id="IPR000515">
    <property type="entry name" value="MetI-like"/>
</dbReference>
<feature type="transmembrane region" description="Helical" evidence="7">
    <location>
        <begin position="250"/>
        <end position="273"/>
    </location>
</feature>
<accession>A0A160IK28</accession>
<evidence type="ECO:0000256" key="4">
    <source>
        <dbReference type="ARBA" id="ARBA00022692"/>
    </source>
</evidence>
<keyword evidence="3" id="KW-1003">Cell membrane</keyword>
<dbReference type="PROSITE" id="PS50928">
    <property type="entry name" value="ABC_TM1"/>
    <property type="match status" value="1"/>
</dbReference>
<feature type="transmembrane region" description="Helical" evidence="7">
    <location>
        <begin position="101"/>
        <end position="126"/>
    </location>
</feature>
<evidence type="ECO:0000313" key="9">
    <source>
        <dbReference type="EMBL" id="ANC76207.1"/>
    </source>
</evidence>
<keyword evidence="5 7" id="KW-1133">Transmembrane helix</keyword>
<dbReference type="PANTHER" id="PTHR30465">
    <property type="entry name" value="INNER MEMBRANE ABC TRANSPORTER"/>
    <property type="match status" value="1"/>
</dbReference>
<gene>
    <name evidence="9" type="ORF">ABE65_005035</name>
</gene>
<dbReference type="PANTHER" id="PTHR30465:SF44">
    <property type="entry name" value="ABC-TYPE DIPEPTIDE_OLIGOPEPTIDE TRANSPORT SYSTEM, PERMEASE COMPONENT"/>
    <property type="match status" value="1"/>
</dbReference>
<dbReference type="GO" id="GO:0005886">
    <property type="term" value="C:plasma membrane"/>
    <property type="evidence" value="ECO:0007669"/>
    <property type="project" value="UniProtKB-SubCell"/>
</dbReference>
<dbReference type="STRING" id="1221500.ABE65_005035"/>
<dbReference type="SUPFAM" id="SSF161098">
    <property type="entry name" value="MetI-like"/>
    <property type="match status" value="1"/>
</dbReference>
<dbReference type="Pfam" id="PF00528">
    <property type="entry name" value="BPD_transp_1"/>
    <property type="match status" value="1"/>
</dbReference>
<proteinExistence type="inferred from homology"/>
<dbReference type="AlphaFoldDB" id="A0A160IK28"/>
<sequence length="317" mass="36456">MYLLVLRRIVYFLMPIVGVFFIGALPYLFFSNVQGIEAVARLLESGAIKNALFLNQDLGLFFSNYLDNIGSLMLRLITFSNVEYYEYQQIKLLFPTILTPFYYSVKLVIGAFLLAITTSLVLALIVKILPDKIQKAVRFVFFSLESLPDIFIVVMIQYSMILYFRNTGTLLFPIAHSDQNPTYFIPILCLAIIPTLFLTRTLLFLLDDEDSKTYVEFARAKGLRYAIILYVHMLRNSLFSLFYYSKTVYWLLISTLFMVETVMAIPGITDFMLDNGPTTPEVITVSILLMFVPFYLLFTVVSYILSHKLGRTEEEVA</sequence>
<organism evidence="9 10">
    <name type="scientific">Fictibacillus phosphorivorans</name>
    <dbReference type="NCBI Taxonomy" id="1221500"/>
    <lineage>
        <taxon>Bacteria</taxon>
        <taxon>Bacillati</taxon>
        <taxon>Bacillota</taxon>
        <taxon>Bacilli</taxon>
        <taxon>Bacillales</taxon>
        <taxon>Fictibacillaceae</taxon>
        <taxon>Fictibacillus</taxon>
    </lineage>
</organism>
<dbReference type="RefSeq" id="WP_066392023.1">
    <property type="nucleotide sequence ID" value="NZ_CP015378.1"/>
</dbReference>
<dbReference type="GO" id="GO:0055085">
    <property type="term" value="P:transmembrane transport"/>
    <property type="evidence" value="ECO:0007669"/>
    <property type="project" value="InterPro"/>
</dbReference>
<evidence type="ECO:0000256" key="2">
    <source>
        <dbReference type="ARBA" id="ARBA00022448"/>
    </source>
</evidence>
<protein>
    <recommendedName>
        <fullName evidence="8">ABC transmembrane type-1 domain-containing protein</fullName>
    </recommendedName>
</protein>
<evidence type="ECO:0000313" key="10">
    <source>
        <dbReference type="Proteomes" id="UP000076623"/>
    </source>
</evidence>
<evidence type="ECO:0000256" key="1">
    <source>
        <dbReference type="ARBA" id="ARBA00004651"/>
    </source>
</evidence>
<feature type="transmembrane region" description="Helical" evidence="7">
    <location>
        <begin position="285"/>
        <end position="305"/>
    </location>
</feature>
<keyword evidence="10" id="KW-1185">Reference proteome</keyword>
<dbReference type="Gene3D" id="1.10.3720.10">
    <property type="entry name" value="MetI-like"/>
    <property type="match status" value="1"/>
</dbReference>
<keyword evidence="6 7" id="KW-0472">Membrane</keyword>
<dbReference type="KEGG" id="fpn:ABE65_005035"/>
<dbReference type="CDD" id="cd06261">
    <property type="entry name" value="TM_PBP2"/>
    <property type="match status" value="1"/>
</dbReference>
<dbReference type="Proteomes" id="UP000076623">
    <property type="component" value="Chromosome"/>
</dbReference>
<feature type="domain" description="ABC transmembrane type-1" evidence="8">
    <location>
        <begin position="101"/>
        <end position="300"/>
    </location>
</feature>